<proteinExistence type="inferred from homology"/>
<dbReference type="GO" id="GO:0019843">
    <property type="term" value="F:rRNA binding"/>
    <property type="evidence" value="ECO:0007669"/>
    <property type="project" value="UniProtKB-UniRule"/>
</dbReference>
<dbReference type="InterPro" id="IPR036227">
    <property type="entry name" value="Ribosomal_uL15/eL18_sf"/>
</dbReference>
<dbReference type="Proteomes" id="UP000710385">
    <property type="component" value="Unassembled WGS sequence"/>
</dbReference>
<protein>
    <recommendedName>
        <fullName evidence="4">Large ribosomal subunit protein uL15</fullName>
    </recommendedName>
</protein>
<dbReference type="AlphaFoldDB" id="A0A928Y615"/>
<comment type="similarity">
    <text evidence="1 4">Belongs to the universal ribosomal protein uL15 family.</text>
</comment>
<dbReference type="GO" id="GO:0003735">
    <property type="term" value="F:structural constituent of ribosome"/>
    <property type="evidence" value="ECO:0007669"/>
    <property type="project" value="InterPro"/>
</dbReference>
<dbReference type="InterPro" id="IPR005749">
    <property type="entry name" value="Ribosomal_uL15_bac-type"/>
</dbReference>
<sequence>MSELTLHTLKPKSARKKRMRVGRGPGSGKGKTSGRGTKGQRARSGGSRGLALKGMKRMLLRIPKSRGFTSQRARPATVTLEQLERWFRAGETVTEAIMKKRNLIPLKAGGVRIVQTGALKKALKLYGIRATDGAAKAIENAGGSLEALSSAASSKKQTARQKMSKKPIA</sequence>
<accession>A0A928Y615</accession>
<keyword evidence="4" id="KW-0694">RNA-binding</keyword>
<keyword evidence="2 4" id="KW-0689">Ribosomal protein</keyword>
<dbReference type="HAMAP" id="MF_01341">
    <property type="entry name" value="Ribosomal_uL15"/>
    <property type="match status" value="1"/>
</dbReference>
<dbReference type="EMBL" id="JABTTY010000001">
    <property type="protein sequence ID" value="MBE7525037.1"/>
    <property type="molecule type" value="Genomic_DNA"/>
</dbReference>
<feature type="compositionally biased region" description="Basic residues" evidence="5">
    <location>
        <begin position="9"/>
        <end position="21"/>
    </location>
</feature>
<comment type="caution">
    <text evidence="7">The sequence shown here is derived from an EMBL/GenBank/DDBJ whole genome shotgun (WGS) entry which is preliminary data.</text>
</comment>
<evidence type="ECO:0000313" key="7">
    <source>
        <dbReference type="EMBL" id="MBE7525037.1"/>
    </source>
</evidence>
<dbReference type="Gene3D" id="3.100.10.10">
    <property type="match status" value="1"/>
</dbReference>
<name>A0A928Y615_UNCKA</name>
<evidence type="ECO:0000256" key="1">
    <source>
        <dbReference type="ARBA" id="ARBA00007320"/>
    </source>
</evidence>
<feature type="compositionally biased region" description="Basic residues" evidence="5">
    <location>
        <begin position="157"/>
        <end position="169"/>
    </location>
</feature>
<dbReference type="PANTHER" id="PTHR12934">
    <property type="entry name" value="50S RIBOSOMAL PROTEIN L15"/>
    <property type="match status" value="1"/>
</dbReference>
<evidence type="ECO:0000313" key="8">
    <source>
        <dbReference type="Proteomes" id="UP000710385"/>
    </source>
</evidence>
<evidence type="ECO:0000259" key="6">
    <source>
        <dbReference type="Pfam" id="PF00828"/>
    </source>
</evidence>
<evidence type="ECO:0000256" key="4">
    <source>
        <dbReference type="HAMAP-Rule" id="MF_01341"/>
    </source>
</evidence>
<reference evidence="7" key="1">
    <citation type="submission" date="2020-05" db="EMBL/GenBank/DDBJ databases">
        <title>High-Quality Genomes of Partial-Nitritation/Anammox System by Hierarchical Clustering Based Hybrid Assembly.</title>
        <authorList>
            <person name="Liu L."/>
            <person name="Wang Y."/>
            <person name="Che Y."/>
            <person name="Chen Y."/>
            <person name="Xia Y."/>
            <person name="Luo R."/>
            <person name="Cheng S.H."/>
            <person name="Zheng C."/>
            <person name="Zhang T."/>
        </authorList>
    </citation>
    <scope>NUCLEOTIDE SEQUENCE</scope>
    <source>
        <strain evidence="7">H1_PAT1</strain>
    </source>
</reference>
<feature type="domain" description="Large ribosomal subunit protein uL15/eL18" evidence="6">
    <location>
        <begin position="77"/>
        <end position="145"/>
    </location>
</feature>
<dbReference type="PANTHER" id="PTHR12934:SF11">
    <property type="entry name" value="LARGE RIBOSOMAL SUBUNIT PROTEIN UL15M"/>
    <property type="match status" value="1"/>
</dbReference>
<evidence type="ECO:0000256" key="5">
    <source>
        <dbReference type="SAM" id="MobiDB-lite"/>
    </source>
</evidence>
<keyword evidence="4" id="KW-0699">rRNA-binding</keyword>
<comment type="subunit">
    <text evidence="4">Part of the 50S ribosomal subunit.</text>
</comment>
<dbReference type="Pfam" id="PF00828">
    <property type="entry name" value="Ribosomal_L27A"/>
    <property type="match status" value="1"/>
</dbReference>
<dbReference type="GO" id="GO:0006412">
    <property type="term" value="P:translation"/>
    <property type="evidence" value="ECO:0007669"/>
    <property type="project" value="UniProtKB-UniRule"/>
</dbReference>
<evidence type="ECO:0000256" key="2">
    <source>
        <dbReference type="ARBA" id="ARBA00022980"/>
    </source>
</evidence>
<feature type="compositionally biased region" description="Gly residues" evidence="5">
    <location>
        <begin position="23"/>
        <end position="37"/>
    </location>
</feature>
<dbReference type="InterPro" id="IPR030878">
    <property type="entry name" value="Ribosomal_uL15"/>
</dbReference>
<feature type="region of interest" description="Disordered" evidence="5">
    <location>
        <begin position="1"/>
        <end position="50"/>
    </location>
</feature>
<dbReference type="GO" id="GO:0022625">
    <property type="term" value="C:cytosolic large ribosomal subunit"/>
    <property type="evidence" value="ECO:0007669"/>
    <property type="project" value="TreeGrafter"/>
</dbReference>
<keyword evidence="3 4" id="KW-0687">Ribonucleoprotein</keyword>
<dbReference type="NCBIfam" id="TIGR01071">
    <property type="entry name" value="rplO_bact"/>
    <property type="match status" value="1"/>
</dbReference>
<evidence type="ECO:0000256" key="3">
    <source>
        <dbReference type="ARBA" id="ARBA00023274"/>
    </source>
</evidence>
<gene>
    <name evidence="4 7" type="primary">rplO</name>
    <name evidence="7" type="ORF">HS096_01410</name>
</gene>
<organism evidence="7 8">
    <name type="scientific">candidate division WWE3 bacterium</name>
    <dbReference type="NCBI Taxonomy" id="2053526"/>
    <lineage>
        <taxon>Bacteria</taxon>
        <taxon>Katanobacteria</taxon>
    </lineage>
</organism>
<dbReference type="InterPro" id="IPR021131">
    <property type="entry name" value="Ribosomal_uL15/eL18"/>
</dbReference>
<feature type="region of interest" description="Disordered" evidence="5">
    <location>
        <begin position="149"/>
        <end position="169"/>
    </location>
</feature>
<dbReference type="SUPFAM" id="SSF52080">
    <property type="entry name" value="Ribosomal proteins L15p and L18e"/>
    <property type="match status" value="1"/>
</dbReference>
<comment type="function">
    <text evidence="4">Binds to the 23S rRNA.</text>
</comment>